<gene>
    <name evidence="2" type="ORF">GXW79_00650</name>
</gene>
<name>A0AAF1KH76_9PROT</name>
<dbReference type="InterPro" id="IPR036527">
    <property type="entry name" value="SCP2_sterol-bd_dom_sf"/>
</dbReference>
<dbReference type="SUPFAM" id="SSF55718">
    <property type="entry name" value="SCP-like"/>
    <property type="match status" value="1"/>
</dbReference>
<comment type="caution">
    <text evidence="2">The sequence shown here is derived from an EMBL/GenBank/DDBJ whole genome shotgun (WGS) entry which is preliminary data.</text>
</comment>
<sequence>MRDAVPKLRGLGYRVRFDLLDAGQSYLLDGTTNPVEVGTSDADAVADTVLAMTSENLGKLMAGKLSPMLAFATGKLKVEGSKGVALKLAGMLDED</sequence>
<dbReference type="InterPro" id="IPR003033">
    <property type="entry name" value="SCP2_sterol-bd_dom"/>
</dbReference>
<protein>
    <submittedName>
        <fullName evidence="2">SCP2 sterol-binding domain-containing protein</fullName>
    </submittedName>
</protein>
<reference evidence="2" key="1">
    <citation type="submission" date="2020-01" db="EMBL/GenBank/DDBJ databases">
        <authorList>
            <person name="Rat A."/>
        </authorList>
    </citation>
    <scope>NUCLEOTIDE SEQUENCE</scope>
    <source>
        <strain evidence="2">LMG 28251</strain>
    </source>
</reference>
<evidence type="ECO:0000313" key="3">
    <source>
        <dbReference type="Proteomes" id="UP001196068"/>
    </source>
</evidence>
<evidence type="ECO:0000259" key="1">
    <source>
        <dbReference type="Pfam" id="PF02036"/>
    </source>
</evidence>
<evidence type="ECO:0000313" key="2">
    <source>
        <dbReference type="EMBL" id="MBR0653579.1"/>
    </source>
</evidence>
<keyword evidence="3" id="KW-1185">Reference proteome</keyword>
<dbReference type="EMBL" id="JAAEDH010000001">
    <property type="protein sequence ID" value="MBR0653579.1"/>
    <property type="molecule type" value="Genomic_DNA"/>
</dbReference>
<reference evidence="2" key="2">
    <citation type="journal article" date="2021" name="Syst. Appl. Microbiol.">
        <title>Roseomonas hellenica sp. nov., isolated from roots of wild-growing Alkanna tinctoria.</title>
        <authorList>
            <person name="Rat A."/>
            <person name="Naranjo H.D."/>
            <person name="Lebbe L."/>
            <person name="Cnockaert M."/>
            <person name="Krigas N."/>
            <person name="Grigoriadou K."/>
            <person name="Maloupa E."/>
            <person name="Willems A."/>
        </authorList>
    </citation>
    <scope>NUCLEOTIDE SEQUENCE</scope>
    <source>
        <strain evidence="2">LMG 28251</strain>
    </source>
</reference>
<feature type="domain" description="SCP2" evidence="1">
    <location>
        <begin position="6"/>
        <end position="93"/>
    </location>
</feature>
<dbReference type="AlphaFoldDB" id="A0AAF1KH76"/>
<proteinExistence type="predicted"/>
<accession>A0AAF1KH76</accession>
<dbReference type="Proteomes" id="UP001196068">
    <property type="component" value="Unassembled WGS sequence"/>
</dbReference>
<organism evidence="2 3">
    <name type="scientific">Plastoroseomonas arctica</name>
    <dbReference type="NCBI Taxonomy" id="1509237"/>
    <lineage>
        <taxon>Bacteria</taxon>
        <taxon>Pseudomonadati</taxon>
        <taxon>Pseudomonadota</taxon>
        <taxon>Alphaproteobacteria</taxon>
        <taxon>Acetobacterales</taxon>
        <taxon>Acetobacteraceae</taxon>
        <taxon>Plastoroseomonas</taxon>
    </lineage>
</organism>
<dbReference type="Gene3D" id="3.30.1050.10">
    <property type="entry name" value="SCP2 sterol-binding domain"/>
    <property type="match status" value="1"/>
</dbReference>
<dbReference type="Pfam" id="PF02036">
    <property type="entry name" value="SCP2"/>
    <property type="match status" value="1"/>
</dbReference>